<dbReference type="Pfam" id="PF00126">
    <property type="entry name" value="HTH_1"/>
    <property type="match status" value="1"/>
</dbReference>
<dbReference type="OrthoDB" id="9775392at2"/>
<dbReference type="Proteomes" id="UP000001036">
    <property type="component" value="Chromosome"/>
</dbReference>
<dbReference type="EMBL" id="CP000934">
    <property type="protein sequence ID" value="ACE83721.1"/>
    <property type="molecule type" value="Genomic_DNA"/>
</dbReference>
<reference evidence="7 8" key="1">
    <citation type="journal article" date="2008" name="J. Bacteriol.">
        <title>Insights into plant cell wall degradation from the genome sequence of the soil bacterium Cellvibrio japonicus.</title>
        <authorList>
            <person name="Deboy R.T."/>
            <person name="Mongodin E.F."/>
            <person name="Fouts D.E."/>
            <person name="Tailford L.E."/>
            <person name="Khouri H."/>
            <person name="Emerson J.B."/>
            <person name="Mohamoud Y."/>
            <person name="Watkins K."/>
            <person name="Henrissat B."/>
            <person name="Gilbert H.J."/>
            <person name="Nelson K.E."/>
        </authorList>
    </citation>
    <scope>NUCLEOTIDE SEQUENCE [LARGE SCALE GENOMIC DNA]</scope>
    <source>
        <strain evidence="7 8">Ueda107</strain>
    </source>
</reference>
<dbReference type="PANTHER" id="PTHR30346:SF26">
    <property type="entry name" value="HYDROGEN PEROXIDE-INDUCIBLE GENES ACTIVATOR"/>
    <property type="match status" value="1"/>
</dbReference>
<dbReference type="FunFam" id="1.10.10.10:FF:000001">
    <property type="entry name" value="LysR family transcriptional regulator"/>
    <property type="match status" value="1"/>
</dbReference>
<keyword evidence="8" id="KW-1185">Reference proteome</keyword>
<dbReference type="InterPro" id="IPR036388">
    <property type="entry name" value="WH-like_DNA-bd_sf"/>
</dbReference>
<dbReference type="RefSeq" id="WP_012488728.1">
    <property type="nucleotide sequence ID" value="NC_010995.1"/>
</dbReference>
<evidence type="ECO:0000256" key="5">
    <source>
        <dbReference type="ARBA" id="ARBA00023163"/>
    </source>
</evidence>
<dbReference type="SUPFAM" id="SSF53850">
    <property type="entry name" value="Periplasmic binding protein-like II"/>
    <property type="match status" value="1"/>
</dbReference>
<evidence type="ECO:0000313" key="7">
    <source>
        <dbReference type="EMBL" id="ACE83721.1"/>
    </source>
</evidence>
<gene>
    <name evidence="7" type="ordered locus">CJA_3151</name>
</gene>
<evidence type="ECO:0000256" key="1">
    <source>
        <dbReference type="ARBA" id="ARBA00009437"/>
    </source>
</evidence>
<dbReference type="GO" id="GO:0003677">
    <property type="term" value="F:DNA binding"/>
    <property type="evidence" value="ECO:0007669"/>
    <property type="project" value="UniProtKB-KW"/>
</dbReference>
<organism evidence="7 8">
    <name type="scientific">Cellvibrio japonicus (strain Ueda107)</name>
    <name type="common">Pseudomonas fluorescens subsp. cellulosa</name>
    <dbReference type="NCBI Taxonomy" id="498211"/>
    <lineage>
        <taxon>Bacteria</taxon>
        <taxon>Pseudomonadati</taxon>
        <taxon>Pseudomonadota</taxon>
        <taxon>Gammaproteobacteria</taxon>
        <taxon>Cellvibrionales</taxon>
        <taxon>Cellvibrionaceae</taxon>
        <taxon>Cellvibrio</taxon>
    </lineage>
</organism>
<proteinExistence type="inferred from homology"/>
<evidence type="ECO:0000256" key="2">
    <source>
        <dbReference type="ARBA" id="ARBA00023015"/>
    </source>
</evidence>
<keyword evidence="5" id="KW-0804">Transcription</keyword>
<dbReference type="AlphaFoldDB" id="B3PDU8"/>
<evidence type="ECO:0000313" key="8">
    <source>
        <dbReference type="Proteomes" id="UP000001036"/>
    </source>
</evidence>
<dbReference type="STRING" id="498211.CJA_3151"/>
<dbReference type="GO" id="GO:0032993">
    <property type="term" value="C:protein-DNA complex"/>
    <property type="evidence" value="ECO:0007669"/>
    <property type="project" value="TreeGrafter"/>
</dbReference>
<dbReference type="PANTHER" id="PTHR30346">
    <property type="entry name" value="TRANSCRIPTIONAL DUAL REGULATOR HCAR-RELATED"/>
    <property type="match status" value="1"/>
</dbReference>
<dbReference type="KEGG" id="cja:CJA_3151"/>
<dbReference type="Gene3D" id="1.10.10.10">
    <property type="entry name" value="Winged helix-like DNA-binding domain superfamily/Winged helix DNA-binding domain"/>
    <property type="match status" value="1"/>
</dbReference>
<comment type="similarity">
    <text evidence="1">Belongs to the LysR transcriptional regulatory family.</text>
</comment>
<evidence type="ECO:0000256" key="4">
    <source>
        <dbReference type="ARBA" id="ARBA00023159"/>
    </source>
</evidence>
<sequence length="313" mass="34173">MTLIELRYITTLADELHIGRTAARCHVSQPTLSIALRKLEEELGVVLFERTKTSIKLTPEGAPIIAQARVVLASVADIKSLAEAGRDQLAAPLVLGTLTTLGPYLLPQLIAQLQQWAPEMPLYVQEDTAESLRRKLRDGVVDTVLIPLPFAMPEVVTQRLFDEPLVVLVPRAHPLACKQIVDIPDIAQEPLLLMAEGHCLRDQALALCPWAALQPETVSVNSLEMLRNLVAAGMGVSIVPASAAEVSLCRASRVAARPLAIGQRTLGLAWRSSFPRYRAIDVLRRAIQTCSSSWWGFTTEADGDAQSLLQASW</sequence>
<dbReference type="InterPro" id="IPR036390">
    <property type="entry name" value="WH_DNA-bd_sf"/>
</dbReference>
<dbReference type="eggNOG" id="COG0583">
    <property type="taxonomic scope" value="Bacteria"/>
</dbReference>
<dbReference type="CDD" id="cd08411">
    <property type="entry name" value="PBP2_OxyR"/>
    <property type="match status" value="1"/>
</dbReference>
<keyword evidence="4" id="KW-0010">Activator</keyword>
<dbReference type="PRINTS" id="PR00039">
    <property type="entry name" value="HTHLYSR"/>
</dbReference>
<dbReference type="InterPro" id="IPR000847">
    <property type="entry name" value="LysR_HTH_N"/>
</dbReference>
<evidence type="ECO:0000256" key="3">
    <source>
        <dbReference type="ARBA" id="ARBA00023125"/>
    </source>
</evidence>
<accession>B3PDU8</accession>
<protein>
    <submittedName>
        <fullName evidence="7">Transcriptional regulator, LysR family</fullName>
    </submittedName>
</protein>
<dbReference type="InterPro" id="IPR005119">
    <property type="entry name" value="LysR_subst-bd"/>
</dbReference>
<keyword evidence="2" id="KW-0805">Transcription regulation</keyword>
<name>B3PDU8_CELJU</name>
<dbReference type="SUPFAM" id="SSF46785">
    <property type="entry name" value="Winged helix' DNA-binding domain"/>
    <property type="match status" value="1"/>
</dbReference>
<feature type="domain" description="HTH lysR-type" evidence="6">
    <location>
        <begin position="1"/>
        <end position="58"/>
    </location>
</feature>
<keyword evidence="3" id="KW-0238">DNA-binding</keyword>
<dbReference type="Pfam" id="PF03466">
    <property type="entry name" value="LysR_substrate"/>
    <property type="match status" value="1"/>
</dbReference>
<dbReference type="PROSITE" id="PS50931">
    <property type="entry name" value="HTH_LYSR"/>
    <property type="match status" value="1"/>
</dbReference>
<dbReference type="HOGENOM" id="CLU_039613_6_4_6"/>
<evidence type="ECO:0000259" key="6">
    <source>
        <dbReference type="PROSITE" id="PS50931"/>
    </source>
</evidence>
<dbReference type="Gene3D" id="3.40.190.10">
    <property type="entry name" value="Periplasmic binding protein-like II"/>
    <property type="match status" value="2"/>
</dbReference>
<dbReference type="GO" id="GO:0003700">
    <property type="term" value="F:DNA-binding transcription factor activity"/>
    <property type="evidence" value="ECO:0007669"/>
    <property type="project" value="InterPro"/>
</dbReference>